<evidence type="ECO:0000313" key="3">
    <source>
        <dbReference type="EMBL" id="KYG31840.1"/>
    </source>
</evidence>
<dbReference type="InterPro" id="IPR054331">
    <property type="entry name" value="LiaF_TM"/>
</dbReference>
<reference evidence="3" key="1">
    <citation type="submission" date="2016-02" db="EMBL/GenBank/DDBJ databases">
        <title>Genome sequence of Bacillus trypoxylicola KCTC 13244(T).</title>
        <authorList>
            <person name="Jeong H."/>
            <person name="Park S.-H."/>
            <person name="Choi S.-K."/>
        </authorList>
    </citation>
    <scope>NUCLEOTIDE SEQUENCE [LARGE SCALE GENOMIC DNA]</scope>
    <source>
        <strain evidence="3">KCTC 13244</strain>
    </source>
</reference>
<organism evidence="3 4">
    <name type="scientific">Alkalihalobacillus trypoxylicola</name>
    <dbReference type="NCBI Taxonomy" id="519424"/>
    <lineage>
        <taxon>Bacteria</taxon>
        <taxon>Bacillati</taxon>
        <taxon>Bacillota</taxon>
        <taxon>Bacilli</taxon>
        <taxon>Bacillales</taxon>
        <taxon>Bacillaceae</taxon>
        <taxon>Alkalihalobacillus</taxon>
    </lineage>
</organism>
<dbReference type="Proteomes" id="UP000075806">
    <property type="component" value="Unassembled WGS sequence"/>
</dbReference>
<keyword evidence="1" id="KW-0472">Membrane</keyword>
<feature type="domain" description="LiaF transmembrane" evidence="2">
    <location>
        <begin position="9"/>
        <end position="100"/>
    </location>
</feature>
<dbReference type="EMBL" id="LTAO01000012">
    <property type="protein sequence ID" value="KYG31840.1"/>
    <property type="molecule type" value="Genomic_DNA"/>
</dbReference>
<evidence type="ECO:0000259" key="2">
    <source>
        <dbReference type="Pfam" id="PF22570"/>
    </source>
</evidence>
<name>A0A162E638_9BACI</name>
<proteinExistence type="predicted"/>
<accession>A0A162E638</accession>
<dbReference type="RefSeq" id="WP_061948213.1">
    <property type="nucleotide sequence ID" value="NZ_LTAO01000012.1"/>
</dbReference>
<gene>
    <name evidence="3" type="ORF">AZF04_03415</name>
</gene>
<dbReference type="Pfam" id="PF22570">
    <property type="entry name" value="LiaF-TM"/>
    <property type="match status" value="1"/>
</dbReference>
<keyword evidence="1" id="KW-0812">Transmembrane</keyword>
<feature type="transmembrane region" description="Helical" evidence="1">
    <location>
        <begin position="12"/>
        <end position="43"/>
    </location>
</feature>
<comment type="caution">
    <text evidence="3">The sequence shown here is derived from an EMBL/GenBank/DDBJ whole genome shotgun (WGS) entry which is preliminary data.</text>
</comment>
<keyword evidence="4" id="KW-1185">Reference proteome</keyword>
<evidence type="ECO:0000313" key="4">
    <source>
        <dbReference type="Proteomes" id="UP000075806"/>
    </source>
</evidence>
<evidence type="ECO:0000256" key="1">
    <source>
        <dbReference type="SAM" id="Phobius"/>
    </source>
</evidence>
<keyword evidence="1" id="KW-1133">Transmembrane helix</keyword>
<dbReference type="STRING" id="519424.AZF04_03415"/>
<sequence>MKLAIKVMGGALLIFIGLSIILSLLGIHLGGLFGLIVGASLLYWGYTRYKEKNEWSVTTIIIIAAGVLMTFGGIGGIISLLIGLLLLYGGYELIKGKKEKDELFDVQYEESIVTKSHYDPLDEEFNRLMKK</sequence>
<protein>
    <recommendedName>
        <fullName evidence="2">LiaF transmembrane domain-containing protein</fullName>
    </recommendedName>
</protein>
<feature type="transmembrane region" description="Helical" evidence="1">
    <location>
        <begin position="55"/>
        <end position="88"/>
    </location>
</feature>
<dbReference type="AlphaFoldDB" id="A0A162E638"/>